<keyword evidence="3" id="KW-1185">Reference proteome</keyword>
<dbReference type="SMART" id="SM00100">
    <property type="entry name" value="cNMP"/>
    <property type="match status" value="1"/>
</dbReference>
<sequence length="150" mass="16108">MTLAQDIATLESVPFFRRLDHEALRLIAFAAESRRVQPGDVLFRRGEPSDGAYVVMSGGVTLEGDPAGPVEAGRATLLGELALLTDTERPLTAVASAPGHVLKITRPVFRRVLEEYPAAAEALREMIARRMDETVARLGQIGDSLDAIGG</sequence>
<feature type="domain" description="Cyclic nucleotide-binding" evidence="1">
    <location>
        <begin position="15"/>
        <end position="130"/>
    </location>
</feature>
<dbReference type="EMBL" id="JANCLU010000007">
    <property type="protein sequence ID" value="MCP8938718.1"/>
    <property type="molecule type" value="Genomic_DNA"/>
</dbReference>
<dbReference type="PROSITE" id="PS50042">
    <property type="entry name" value="CNMP_BINDING_3"/>
    <property type="match status" value="1"/>
</dbReference>
<dbReference type="PANTHER" id="PTHR11635">
    <property type="entry name" value="CAMP-DEPENDENT PROTEIN KINASE REGULATORY CHAIN"/>
    <property type="match status" value="1"/>
</dbReference>
<accession>A0ABT1LER6</accession>
<evidence type="ECO:0000313" key="3">
    <source>
        <dbReference type="Proteomes" id="UP001205890"/>
    </source>
</evidence>
<protein>
    <submittedName>
        <fullName evidence="2">Cyclic nucleotide-binding domain-containing protein</fullName>
    </submittedName>
</protein>
<dbReference type="RefSeq" id="WP_254740913.1">
    <property type="nucleotide sequence ID" value="NZ_JANCLU010000007.1"/>
</dbReference>
<organism evidence="2 3">
    <name type="scientific">Alsobacter ponti</name>
    <dbReference type="NCBI Taxonomy" id="2962936"/>
    <lineage>
        <taxon>Bacteria</taxon>
        <taxon>Pseudomonadati</taxon>
        <taxon>Pseudomonadota</taxon>
        <taxon>Alphaproteobacteria</taxon>
        <taxon>Hyphomicrobiales</taxon>
        <taxon>Alsobacteraceae</taxon>
        <taxon>Alsobacter</taxon>
    </lineage>
</organism>
<reference evidence="2 3" key="1">
    <citation type="submission" date="2022-07" db="EMBL/GenBank/DDBJ databases">
        <authorList>
            <person name="Li W.-J."/>
            <person name="Deng Q.-Q."/>
        </authorList>
    </citation>
    <scope>NUCLEOTIDE SEQUENCE [LARGE SCALE GENOMIC DNA]</scope>
    <source>
        <strain evidence="2 3">SYSU M60028</strain>
    </source>
</reference>
<dbReference type="Pfam" id="PF00027">
    <property type="entry name" value="cNMP_binding"/>
    <property type="match status" value="1"/>
</dbReference>
<gene>
    <name evidence="2" type="ORF">NK718_09345</name>
</gene>
<evidence type="ECO:0000313" key="2">
    <source>
        <dbReference type="EMBL" id="MCP8938718.1"/>
    </source>
</evidence>
<dbReference type="CDD" id="cd00038">
    <property type="entry name" value="CAP_ED"/>
    <property type="match status" value="1"/>
</dbReference>
<dbReference type="Gene3D" id="2.60.120.10">
    <property type="entry name" value="Jelly Rolls"/>
    <property type="match status" value="1"/>
</dbReference>
<dbReference type="Proteomes" id="UP001205890">
    <property type="component" value="Unassembled WGS sequence"/>
</dbReference>
<dbReference type="InterPro" id="IPR014710">
    <property type="entry name" value="RmlC-like_jellyroll"/>
</dbReference>
<comment type="caution">
    <text evidence="2">The sequence shown here is derived from an EMBL/GenBank/DDBJ whole genome shotgun (WGS) entry which is preliminary data.</text>
</comment>
<name>A0ABT1LER6_9HYPH</name>
<dbReference type="SUPFAM" id="SSF51206">
    <property type="entry name" value="cAMP-binding domain-like"/>
    <property type="match status" value="1"/>
</dbReference>
<dbReference type="InterPro" id="IPR050503">
    <property type="entry name" value="cAMP-dep_PK_reg_su-like"/>
</dbReference>
<dbReference type="InterPro" id="IPR018490">
    <property type="entry name" value="cNMP-bd_dom_sf"/>
</dbReference>
<dbReference type="PANTHER" id="PTHR11635:SF152">
    <property type="entry name" value="CAMP-DEPENDENT PROTEIN KINASE TYPE I REGULATORY SUBUNIT-RELATED"/>
    <property type="match status" value="1"/>
</dbReference>
<dbReference type="InterPro" id="IPR000595">
    <property type="entry name" value="cNMP-bd_dom"/>
</dbReference>
<evidence type="ECO:0000259" key="1">
    <source>
        <dbReference type="PROSITE" id="PS50042"/>
    </source>
</evidence>
<proteinExistence type="predicted"/>